<dbReference type="PANTHER" id="PTHR11604:SF0">
    <property type="entry name" value="PROFILIN"/>
    <property type="match status" value="1"/>
</dbReference>
<sequence length="127" mass="13028">MSWQAYVDTNLLGSGACTQAGIYDLAGNPWAYSAGFAAQVAEVAAISAHMASDATALAGTGLIIAGEKYMFVRGDADCVVGKKGASGVIIYRCNTCCLVATHDDKIQSGACNNAVGKLADFLKENGI</sequence>
<dbReference type="CDD" id="cd00148">
    <property type="entry name" value="PROF"/>
    <property type="match status" value="1"/>
</dbReference>
<evidence type="ECO:0000256" key="5">
    <source>
        <dbReference type="ARBA" id="ARBA00023212"/>
    </source>
</evidence>
<dbReference type="Pfam" id="PF00235">
    <property type="entry name" value="Profilin"/>
    <property type="match status" value="1"/>
</dbReference>
<name>A0A6S9RCS9_CHRCT</name>
<organism evidence="7">
    <name type="scientific">Chrysotila carterae</name>
    <name type="common">Marine alga</name>
    <name type="synonym">Syracosphaera carterae</name>
    <dbReference type="NCBI Taxonomy" id="13221"/>
    <lineage>
        <taxon>Eukaryota</taxon>
        <taxon>Haptista</taxon>
        <taxon>Haptophyta</taxon>
        <taxon>Prymnesiophyceae</taxon>
        <taxon>Isochrysidales</taxon>
        <taxon>Isochrysidaceae</taxon>
        <taxon>Chrysotila</taxon>
    </lineage>
</organism>
<keyword evidence="3" id="KW-0963">Cytoplasm</keyword>
<evidence type="ECO:0000256" key="2">
    <source>
        <dbReference type="ARBA" id="ARBA00010058"/>
    </source>
</evidence>
<gene>
    <name evidence="7" type="ORF">PCAR00345_LOCUS5945</name>
    <name evidence="8" type="ORF">PCAR00345_LOCUS5948</name>
</gene>
<evidence type="ECO:0000313" key="7">
    <source>
        <dbReference type="EMBL" id="CAE0753358.1"/>
    </source>
</evidence>
<evidence type="ECO:0000256" key="1">
    <source>
        <dbReference type="ARBA" id="ARBA00004245"/>
    </source>
</evidence>
<dbReference type="PROSITE" id="PS00414">
    <property type="entry name" value="PROFILIN"/>
    <property type="match status" value="1"/>
</dbReference>
<dbReference type="PRINTS" id="PR01640">
    <property type="entry name" value="PROFILINPLNT"/>
</dbReference>
<dbReference type="Gene3D" id="3.30.450.30">
    <property type="entry name" value="Dynein light chain 2a, cytoplasmic"/>
    <property type="match status" value="1"/>
</dbReference>
<proteinExistence type="inferred from homology"/>
<dbReference type="EMBL" id="HBIZ01010078">
    <property type="protein sequence ID" value="CAE0753361.1"/>
    <property type="molecule type" value="Transcribed_RNA"/>
</dbReference>
<dbReference type="GO" id="GO:0005938">
    <property type="term" value="C:cell cortex"/>
    <property type="evidence" value="ECO:0007669"/>
    <property type="project" value="TreeGrafter"/>
</dbReference>
<reference evidence="7" key="1">
    <citation type="submission" date="2021-01" db="EMBL/GenBank/DDBJ databases">
        <authorList>
            <person name="Corre E."/>
            <person name="Pelletier E."/>
            <person name="Niang G."/>
            <person name="Scheremetjew M."/>
            <person name="Finn R."/>
            <person name="Kale V."/>
            <person name="Holt S."/>
            <person name="Cochrane G."/>
            <person name="Meng A."/>
            <person name="Brown T."/>
            <person name="Cohen L."/>
        </authorList>
    </citation>
    <scope>NUCLEOTIDE SEQUENCE</scope>
    <source>
        <strain evidence="7">CCMP645</strain>
    </source>
</reference>
<dbReference type="GO" id="GO:0003785">
    <property type="term" value="F:actin monomer binding"/>
    <property type="evidence" value="ECO:0007669"/>
    <property type="project" value="TreeGrafter"/>
</dbReference>
<dbReference type="EMBL" id="HBIZ01010072">
    <property type="protein sequence ID" value="CAE0753358.1"/>
    <property type="molecule type" value="Transcribed_RNA"/>
</dbReference>
<dbReference type="InterPro" id="IPR036140">
    <property type="entry name" value="PFN_sf"/>
</dbReference>
<dbReference type="SUPFAM" id="SSF55770">
    <property type="entry name" value="Profilin (actin-binding protein)"/>
    <property type="match status" value="1"/>
</dbReference>
<keyword evidence="5" id="KW-0206">Cytoskeleton</keyword>
<keyword evidence="4 6" id="KW-0009">Actin-binding</keyword>
<dbReference type="GO" id="GO:0005856">
    <property type="term" value="C:cytoskeleton"/>
    <property type="evidence" value="ECO:0007669"/>
    <property type="project" value="UniProtKB-SubCell"/>
</dbReference>
<comment type="subcellular location">
    <subcellularLocation>
        <location evidence="1">Cytoplasm</location>
        <location evidence="1">Cytoskeleton</location>
    </subcellularLocation>
</comment>
<accession>A0A6S9RCS9</accession>
<dbReference type="SMART" id="SM00392">
    <property type="entry name" value="PROF"/>
    <property type="match status" value="1"/>
</dbReference>
<comment type="similarity">
    <text evidence="2 6">Belongs to the profilin family.</text>
</comment>
<evidence type="ECO:0000256" key="6">
    <source>
        <dbReference type="RuleBase" id="RU003909"/>
    </source>
</evidence>
<dbReference type="InterPro" id="IPR005455">
    <property type="entry name" value="PFN_euk"/>
</dbReference>
<dbReference type="InterPro" id="IPR027310">
    <property type="entry name" value="Profilin_CS"/>
</dbReference>
<protein>
    <recommendedName>
        <fullName evidence="6">Profilin</fullName>
    </recommendedName>
</protein>
<evidence type="ECO:0000313" key="8">
    <source>
        <dbReference type="EMBL" id="CAE0753361.1"/>
    </source>
</evidence>
<evidence type="ECO:0000256" key="4">
    <source>
        <dbReference type="ARBA" id="ARBA00023203"/>
    </source>
</evidence>
<evidence type="ECO:0000256" key="3">
    <source>
        <dbReference type="ARBA" id="ARBA00022490"/>
    </source>
</evidence>
<dbReference type="PANTHER" id="PTHR11604">
    <property type="entry name" value="PROFILIN"/>
    <property type="match status" value="1"/>
</dbReference>
<dbReference type="AlphaFoldDB" id="A0A6S9RCS9"/>
<dbReference type="InterPro" id="IPR048278">
    <property type="entry name" value="PFN"/>
</dbReference>